<evidence type="ECO:0000256" key="2">
    <source>
        <dbReference type="ARBA" id="ARBA00010157"/>
    </source>
</evidence>
<feature type="transmembrane region" description="Helical" evidence="7">
    <location>
        <begin position="622"/>
        <end position="639"/>
    </location>
</feature>
<keyword evidence="10" id="KW-1185">Reference proteome</keyword>
<reference evidence="10" key="1">
    <citation type="journal article" date="2019" name="Int. J. Syst. Evol. Microbiol.">
        <title>The Global Catalogue of Microorganisms (GCM) 10K type strain sequencing project: providing services to taxonomists for standard genome sequencing and annotation.</title>
        <authorList>
            <consortium name="The Broad Institute Genomics Platform"/>
            <consortium name="The Broad Institute Genome Sequencing Center for Infectious Disease"/>
            <person name="Wu L."/>
            <person name="Ma J."/>
        </authorList>
    </citation>
    <scope>NUCLEOTIDE SEQUENCE [LARGE SCALE GENOMIC DNA]</scope>
    <source>
        <strain evidence="10">CGMCC 4.6997</strain>
    </source>
</reference>
<evidence type="ECO:0000256" key="7">
    <source>
        <dbReference type="SAM" id="Phobius"/>
    </source>
</evidence>
<feature type="transmembrane region" description="Helical" evidence="7">
    <location>
        <begin position="18"/>
        <end position="39"/>
    </location>
</feature>
<comment type="caution">
    <text evidence="9">The sequence shown here is derived from an EMBL/GenBank/DDBJ whole genome shotgun (WGS) entry which is preliminary data.</text>
</comment>
<feature type="transmembrane region" description="Helical" evidence="7">
    <location>
        <begin position="256"/>
        <end position="276"/>
    </location>
</feature>
<feature type="transmembrane region" description="Helical" evidence="7">
    <location>
        <begin position="553"/>
        <end position="571"/>
    </location>
</feature>
<comment type="subcellular location">
    <subcellularLocation>
        <location evidence="1">Cell membrane</location>
        <topology evidence="1">Multi-pass membrane protein</topology>
    </subcellularLocation>
</comment>
<feature type="transmembrane region" description="Helical" evidence="7">
    <location>
        <begin position="349"/>
        <end position="370"/>
    </location>
</feature>
<feature type="transmembrane region" description="Helical" evidence="7">
    <location>
        <begin position="416"/>
        <end position="434"/>
    </location>
</feature>
<dbReference type="Proteomes" id="UP001596039">
    <property type="component" value="Unassembled WGS sequence"/>
</dbReference>
<organism evidence="9 10">
    <name type="scientific">Lysinimonas soli</name>
    <dbReference type="NCBI Taxonomy" id="1074233"/>
    <lineage>
        <taxon>Bacteria</taxon>
        <taxon>Bacillati</taxon>
        <taxon>Actinomycetota</taxon>
        <taxon>Actinomycetes</taxon>
        <taxon>Micrococcales</taxon>
        <taxon>Microbacteriaceae</taxon>
        <taxon>Lysinimonas</taxon>
    </lineage>
</organism>
<feature type="domain" description="Membrane transport protein MMPL" evidence="8">
    <location>
        <begin position="523"/>
        <end position="733"/>
    </location>
</feature>
<dbReference type="SUPFAM" id="SSF82866">
    <property type="entry name" value="Multidrug efflux transporter AcrB transmembrane domain"/>
    <property type="match status" value="2"/>
</dbReference>
<evidence type="ECO:0000256" key="4">
    <source>
        <dbReference type="ARBA" id="ARBA00022692"/>
    </source>
</evidence>
<feature type="domain" description="Membrane transport protein MMPL" evidence="8">
    <location>
        <begin position="124"/>
        <end position="416"/>
    </location>
</feature>
<dbReference type="InterPro" id="IPR004869">
    <property type="entry name" value="MMPL_dom"/>
</dbReference>
<dbReference type="Gene3D" id="1.20.1640.10">
    <property type="entry name" value="Multidrug efflux transporter AcrB transmembrane domain"/>
    <property type="match status" value="2"/>
</dbReference>
<keyword evidence="3" id="KW-1003">Cell membrane</keyword>
<dbReference type="Pfam" id="PF03176">
    <property type="entry name" value="MMPL"/>
    <property type="match status" value="2"/>
</dbReference>
<evidence type="ECO:0000259" key="8">
    <source>
        <dbReference type="Pfam" id="PF03176"/>
    </source>
</evidence>
<sequence length="746" mass="78025">MTRGPLGRLGGAVGRHPFIAIACWAVIVAVALATAVAGLGGQTVFQRLQGQAPSVDGEASKADAILSGGGQSTQSFTLLVHGVDLADGRLSAVANRLGTTLAALPDTSYLNPLAAPVLPGGAHPAAIASSFASDDKGVLFTTTVSGRHGGDPDPDTVDRAQAALEHAANEIRADVPSATALVGGSSLLVHSLLKVSQNDLERGEAVALPIALVIMLLVFGGFLAAGIPLLGAIVSIVGAFGALFGITYLMDIDSTVINVVTAVGLGLSIDYGLLVVSRFREEYRTALAAMGEPWHLAASDRRDIRLLAIAHTADRAGRTVLFSGTTFAIASIGLLVFEPRIVRAIGVGALSVTVIAIATALTLVPALLALTGDRLLRPGALTHIPGVGRLVSRFGDVAPAEGFFSRLTRRVQKHPALITLICVGALVAVGSPLFTLQLANTSIDAIPSSSTQYRFTEQLSRHFPDATSPRVELVTATQGDAKTWATRVSAMPHVDSVGAPAQRGNGWAAVVRVAPATGIDVVREIRADRPDFPARVTGTDARTADLSDSLVRSAPWAILIIALGTILLLFLMTGSLIVPLKALVASALSLGASIGVLVWGFEQGNFAGVLHFDASHVHGVDVLVLVLTFAFGFGLAMDYEMFILSRIKEQVDAGVEAREAIARGLQRSGRIITSAALIIIVVFAGFATGDLMVIKQLGTALAVAVLLDATLVRCLLVPAFMTWQQRIMWWAPRWMKRLHARIGFSD</sequence>
<evidence type="ECO:0000256" key="1">
    <source>
        <dbReference type="ARBA" id="ARBA00004651"/>
    </source>
</evidence>
<feature type="transmembrane region" description="Helical" evidence="7">
    <location>
        <begin position="583"/>
        <end position="602"/>
    </location>
</feature>
<gene>
    <name evidence="9" type="ORF">ACFPJ4_13030</name>
</gene>
<evidence type="ECO:0000313" key="10">
    <source>
        <dbReference type="Proteomes" id="UP001596039"/>
    </source>
</evidence>
<keyword evidence="5 7" id="KW-1133">Transmembrane helix</keyword>
<comment type="similarity">
    <text evidence="2">Belongs to the resistance-nodulation-cell division (RND) (TC 2.A.6) family. MmpL subfamily.</text>
</comment>
<feature type="transmembrane region" description="Helical" evidence="7">
    <location>
        <begin position="700"/>
        <end position="723"/>
    </location>
</feature>
<feature type="transmembrane region" description="Helical" evidence="7">
    <location>
        <begin position="319"/>
        <end position="337"/>
    </location>
</feature>
<dbReference type="EMBL" id="JBHSMG010000003">
    <property type="protein sequence ID" value="MFC5503166.1"/>
    <property type="molecule type" value="Genomic_DNA"/>
</dbReference>
<dbReference type="InterPro" id="IPR050545">
    <property type="entry name" value="Mycobact_MmpL"/>
</dbReference>
<keyword evidence="6 7" id="KW-0472">Membrane</keyword>
<feature type="transmembrane region" description="Helical" evidence="7">
    <location>
        <begin position="205"/>
        <end position="224"/>
    </location>
</feature>
<dbReference type="RefSeq" id="WP_386740878.1">
    <property type="nucleotide sequence ID" value="NZ_JBHSMG010000003.1"/>
</dbReference>
<feature type="transmembrane region" description="Helical" evidence="7">
    <location>
        <begin position="671"/>
        <end position="694"/>
    </location>
</feature>
<evidence type="ECO:0000256" key="5">
    <source>
        <dbReference type="ARBA" id="ARBA00022989"/>
    </source>
</evidence>
<protein>
    <submittedName>
        <fullName evidence="9">MMPL family transporter</fullName>
    </submittedName>
</protein>
<dbReference type="PANTHER" id="PTHR33406">
    <property type="entry name" value="MEMBRANE PROTEIN MJ1562-RELATED"/>
    <property type="match status" value="1"/>
</dbReference>
<name>A0ABW0NRT1_9MICO</name>
<evidence type="ECO:0000256" key="3">
    <source>
        <dbReference type="ARBA" id="ARBA00022475"/>
    </source>
</evidence>
<keyword evidence="4 7" id="KW-0812">Transmembrane</keyword>
<proteinExistence type="inferred from homology"/>
<evidence type="ECO:0000256" key="6">
    <source>
        <dbReference type="ARBA" id="ARBA00023136"/>
    </source>
</evidence>
<dbReference type="PANTHER" id="PTHR33406:SF11">
    <property type="entry name" value="MEMBRANE PROTEIN SCO6666-RELATED"/>
    <property type="match status" value="1"/>
</dbReference>
<accession>A0ABW0NRT1</accession>
<evidence type="ECO:0000313" key="9">
    <source>
        <dbReference type="EMBL" id="MFC5503166.1"/>
    </source>
</evidence>